<accession>F0WNC9</accession>
<dbReference type="PANTHER" id="PTHR19303:SF73">
    <property type="entry name" value="PROTEIN PDC2"/>
    <property type="match status" value="1"/>
</dbReference>
<dbReference type="GO" id="GO:0003677">
    <property type="term" value="F:DNA binding"/>
    <property type="evidence" value="ECO:0007669"/>
    <property type="project" value="TreeGrafter"/>
</dbReference>
<sequence>MQGLKSRRTQGETGSACAASFEKGRVALRARIVSYEAKHVYNHDETALYYCKPPNKATSKDPISGRKSEKKRLTVAVAANSDGTEKLPLLLVGSAIRPRCFGWQSGEQHGEWLDELNESMKKEGRHVMLLLDNASAHYDEKLLSNVKIEMLPPNTTSVLQPMDAGVIACIKAYFHHRQ</sequence>
<dbReference type="HOGENOM" id="CLU_018294_2_1_1"/>
<name>F0WNC9_9STRA</name>
<dbReference type="InterPro" id="IPR050863">
    <property type="entry name" value="CenT-Element_Derived"/>
</dbReference>
<evidence type="ECO:0000259" key="1">
    <source>
        <dbReference type="Pfam" id="PF03184"/>
    </source>
</evidence>
<protein>
    <submittedName>
        <fullName evidence="2">PREDICTED: similar to Tigger transposable elementderived protein 6 putative</fullName>
    </submittedName>
</protein>
<reference evidence="2" key="2">
    <citation type="submission" date="2011-02" db="EMBL/GenBank/DDBJ databases">
        <authorList>
            <person name="MacLean D."/>
        </authorList>
    </citation>
    <scope>NUCLEOTIDE SEQUENCE</scope>
</reference>
<dbReference type="EMBL" id="FR824214">
    <property type="protein sequence ID" value="CCA22820.1"/>
    <property type="molecule type" value="Genomic_DNA"/>
</dbReference>
<dbReference type="Gene3D" id="3.30.420.10">
    <property type="entry name" value="Ribonuclease H-like superfamily/Ribonuclease H"/>
    <property type="match status" value="1"/>
</dbReference>
<organism evidence="2">
    <name type="scientific">Albugo laibachii Nc14</name>
    <dbReference type="NCBI Taxonomy" id="890382"/>
    <lineage>
        <taxon>Eukaryota</taxon>
        <taxon>Sar</taxon>
        <taxon>Stramenopiles</taxon>
        <taxon>Oomycota</taxon>
        <taxon>Peronosporomycetes</taxon>
        <taxon>Albuginales</taxon>
        <taxon>Albuginaceae</taxon>
        <taxon>Albugo</taxon>
    </lineage>
</organism>
<dbReference type="GO" id="GO:0005634">
    <property type="term" value="C:nucleus"/>
    <property type="evidence" value="ECO:0007669"/>
    <property type="project" value="TreeGrafter"/>
</dbReference>
<dbReference type="Pfam" id="PF03184">
    <property type="entry name" value="DDE_1"/>
    <property type="match status" value="1"/>
</dbReference>
<evidence type="ECO:0000313" key="2">
    <source>
        <dbReference type="EMBL" id="CCA22820.1"/>
    </source>
</evidence>
<reference evidence="2" key="1">
    <citation type="journal article" date="2011" name="PLoS Biol.">
        <title>Gene gain and loss during evolution of obligate parasitism in the white rust pathogen of Arabidopsis thaliana.</title>
        <authorList>
            <person name="Kemen E."/>
            <person name="Gardiner A."/>
            <person name="Schultz-Larsen T."/>
            <person name="Kemen A.C."/>
            <person name="Balmuth A.L."/>
            <person name="Robert-Seilaniantz A."/>
            <person name="Bailey K."/>
            <person name="Holub E."/>
            <person name="Studholme D.J."/>
            <person name="Maclean D."/>
            <person name="Jones J.D."/>
        </authorList>
    </citation>
    <scope>NUCLEOTIDE SEQUENCE</scope>
</reference>
<dbReference type="AlphaFoldDB" id="F0WNC9"/>
<feature type="domain" description="DDE-1" evidence="1">
    <location>
        <begin position="70"/>
        <end position="175"/>
    </location>
</feature>
<gene>
    <name evidence="2" type="primary">AlNc14C169G7959</name>
    <name evidence="2" type="ORF">ALNC14_089630</name>
</gene>
<dbReference type="InterPro" id="IPR036397">
    <property type="entry name" value="RNaseH_sf"/>
</dbReference>
<proteinExistence type="predicted"/>
<dbReference type="PANTHER" id="PTHR19303">
    <property type="entry name" value="TRANSPOSON"/>
    <property type="match status" value="1"/>
</dbReference>
<dbReference type="InterPro" id="IPR004875">
    <property type="entry name" value="DDE_SF_endonuclease_dom"/>
</dbReference>